<feature type="signal peptide" evidence="1">
    <location>
        <begin position="1"/>
        <end position="37"/>
    </location>
</feature>
<organism evidence="2 3">
    <name type="scientific">Pseudaquabacterium terrae</name>
    <dbReference type="NCBI Taxonomy" id="2732868"/>
    <lineage>
        <taxon>Bacteria</taxon>
        <taxon>Pseudomonadati</taxon>
        <taxon>Pseudomonadota</taxon>
        <taxon>Betaproteobacteria</taxon>
        <taxon>Burkholderiales</taxon>
        <taxon>Sphaerotilaceae</taxon>
        <taxon>Pseudaquabacterium</taxon>
    </lineage>
</organism>
<evidence type="ECO:0000256" key="1">
    <source>
        <dbReference type="SAM" id="SignalP"/>
    </source>
</evidence>
<accession>A0ABX2EBG3</accession>
<dbReference type="InterPro" id="IPR025293">
    <property type="entry name" value="YfiR/HmsC-like"/>
</dbReference>
<dbReference type="PROSITE" id="PS51318">
    <property type="entry name" value="TAT"/>
    <property type="match status" value="1"/>
</dbReference>
<dbReference type="InterPro" id="IPR006311">
    <property type="entry name" value="TAT_signal"/>
</dbReference>
<reference evidence="2 3" key="1">
    <citation type="submission" date="2020-05" db="EMBL/GenBank/DDBJ databases">
        <title>Aquincola sp. isolate from soil.</title>
        <authorList>
            <person name="Han J."/>
            <person name="Kim D.-U."/>
        </authorList>
    </citation>
    <scope>NUCLEOTIDE SEQUENCE [LARGE SCALE GENOMIC DNA]</scope>
    <source>
        <strain evidence="2 3">S2</strain>
    </source>
</reference>
<evidence type="ECO:0000313" key="3">
    <source>
        <dbReference type="Proteomes" id="UP000737171"/>
    </source>
</evidence>
<gene>
    <name evidence="2" type="ORF">HLB44_05720</name>
</gene>
<dbReference type="Proteomes" id="UP000737171">
    <property type="component" value="Unassembled WGS sequence"/>
</dbReference>
<sequence length="198" mass="21105">MNDLHGVSRLRSPVLRRRLLALAAVGWLATAAGPTSAQAEAGLQASEYQVKAAFICKFASYVEWPPGDRADQPFVIGVLGSDEVAQELTRAAAGMSVQGRSMVVRKLPRPEALAGVHILFIARSHGGRLAELLASARGQPLLTVTETEPASTAGSIINFVLVDDKVRFDIALPLAEQGNLKISARLLGVARKVWTKTS</sequence>
<comment type="caution">
    <text evidence="2">The sequence shown here is derived from an EMBL/GenBank/DDBJ whole genome shotgun (WGS) entry which is preliminary data.</text>
</comment>
<protein>
    <submittedName>
        <fullName evidence="2">YfiR family protein</fullName>
    </submittedName>
</protein>
<keyword evidence="1" id="KW-0732">Signal</keyword>
<dbReference type="Pfam" id="PF13689">
    <property type="entry name" value="DUF4154"/>
    <property type="match status" value="1"/>
</dbReference>
<evidence type="ECO:0000313" key="2">
    <source>
        <dbReference type="EMBL" id="NRF66474.1"/>
    </source>
</evidence>
<keyword evidence="3" id="KW-1185">Reference proteome</keyword>
<dbReference type="EMBL" id="JABRWJ010000002">
    <property type="protein sequence ID" value="NRF66474.1"/>
    <property type="molecule type" value="Genomic_DNA"/>
</dbReference>
<dbReference type="RefSeq" id="WP_173121579.1">
    <property type="nucleotide sequence ID" value="NZ_JABRWJ010000002.1"/>
</dbReference>
<proteinExistence type="predicted"/>
<name>A0ABX2EBG3_9BURK</name>
<feature type="chain" id="PRO_5045225062" evidence="1">
    <location>
        <begin position="38"/>
        <end position="198"/>
    </location>
</feature>